<dbReference type="EMBL" id="CABWKI010000002">
    <property type="protein sequence ID" value="VWQ33807.1"/>
    <property type="molecule type" value="Genomic_DNA"/>
</dbReference>
<feature type="region of interest" description="Disordered" evidence="2">
    <location>
        <begin position="1375"/>
        <end position="1423"/>
    </location>
</feature>
<gene>
    <name evidence="3" type="primary">smc_9</name>
    <name evidence="4" type="synonym">smc_4</name>
    <name evidence="4" type="ORF">BIFLH664_00569</name>
    <name evidence="3" type="ORF">BIFLH665_02275</name>
</gene>
<feature type="coiled-coil region" evidence="1">
    <location>
        <begin position="235"/>
        <end position="269"/>
    </location>
</feature>
<feature type="coiled-coil region" evidence="1">
    <location>
        <begin position="297"/>
        <end position="324"/>
    </location>
</feature>
<feature type="coiled-coil region" evidence="1">
    <location>
        <begin position="89"/>
        <end position="119"/>
    </location>
</feature>
<proteinExistence type="predicted"/>
<evidence type="ECO:0000313" key="6">
    <source>
        <dbReference type="Proteomes" id="UP000494270"/>
    </source>
</evidence>
<evidence type="ECO:0000256" key="2">
    <source>
        <dbReference type="SAM" id="MobiDB-lite"/>
    </source>
</evidence>
<dbReference type="SUPFAM" id="SSF58104">
    <property type="entry name" value="Methyl-accepting chemotaxis protein (MCP) signaling domain"/>
    <property type="match status" value="1"/>
</dbReference>
<dbReference type="RefSeq" id="WP_174773656.1">
    <property type="nucleotide sequence ID" value="NZ_CABWKE010000033.1"/>
</dbReference>
<feature type="region of interest" description="Disordered" evidence="2">
    <location>
        <begin position="1555"/>
        <end position="1575"/>
    </location>
</feature>
<evidence type="ECO:0000313" key="5">
    <source>
        <dbReference type="Proteomes" id="UP000494179"/>
    </source>
</evidence>
<evidence type="ECO:0000313" key="4">
    <source>
        <dbReference type="EMBL" id="VWQ33807.1"/>
    </source>
</evidence>
<feature type="compositionally biased region" description="Low complexity" evidence="2">
    <location>
        <begin position="1385"/>
        <end position="1421"/>
    </location>
</feature>
<keyword evidence="1" id="KW-0175">Coiled coil</keyword>
<feature type="coiled-coil region" evidence="1">
    <location>
        <begin position="999"/>
        <end position="1051"/>
    </location>
</feature>
<accession>A0A8U0L1A9</accession>
<evidence type="ECO:0000256" key="1">
    <source>
        <dbReference type="SAM" id="Coils"/>
    </source>
</evidence>
<name>A0A8U0L1A9_BIFLI</name>
<reference evidence="5 6" key="1">
    <citation type="submission" date="2019-10" db="EMBL/GenBank/DDBJ databases">
        <authorList>
            <consortium name="Melissa Lawson"/>
            <person name="O'neill I."/>
        </authorList>
    </citation>
    <scope>NUCLEOTIDE SEQUENCE [LARGE SCALE GENOMIC DNA]</scope>
    <source>
        <strain evidence="4">LH_664</strain>
        <strain evidence="3">LH_665</strain>
    </source>
</reference>
<dbReference type="Proteomes" id="UP000494179">
    <property type="component" value="Unassembled WGS sequence"/>
</dbReference>
<dbReference type="Proteomes" id="UP000494270">
    <property type="component" value="Unassembled WGS sequence"/>
</dbReference>
<comment type="caution">
    <text evidence="3">The sequence shown here is derived from an EMBL/GenBank/DDBJ whole genome shotgun (WGS) entry which is preliminary data.</text>
</comment>
<protein>
    <submittedName>
        <fullName evidence="3">Chromosome partition protein Smc</fullName>
    </submittedName>
</protein>
<dbReference type="EMBL" id="CABWKE010000033">
    <property type="protein sequence ID" value="VWQ29161.1"/>
    <property type="molecule type" value="Genomic_DNA"/>
</dbReference>
<organism evidence="3 6">
    <name type="scientific">Bifidobacterium longum subsp. infantis</name>
    <dbReference type="NCBI Taxonomy" id="1682"/>
    <lineage>
        <taxon>Bacteria</taxon>
        <taxon>Bacillati</taxon>
        <taxon>Actinomycetota</taxon>
        <taxon>Actinomycetes</taxon>
        <taxon>Bifidobacteriales</taxon>
        <taxon>Bifidobacteriaceae</taxon>
        <taxon>Bifidobacterium</taxon>
    </lineage>
</organism>
<evidence type="ECO:0000313" key="3">
    <source>
        <dbReference type="EMBL" id="VWQ29161.1"/>
    </source>
</evidence>
<sequence>MAIYEGGAVGISIYPDTTEFGFELRRKLAKYADDDLTIPLNIDVDDANWTAAKRRINNDRLSKTVEVRGDTSALRKAVQDIEERDISPKVDLTKQLRDLRSLRQRVEAANRSFQKFNRSVDTSSAKFKHNKTLVKQYGDAMDKTSTLTRKYGDRQINVLDKTKRRIRTLQDAILKFKPLGSNVVEMKEANLAIARIRRDIKQLENDPGAKIRIDIDRYAKVVSDLENVARKTDELNRKEARVKFYTDGADKLKRELDDLRRRYVNLPKEIEDSYRQAIDRMNTAGHLAGRDKDFKYVANLDLDVSEARRKARDFQNDHDKLEMDLDLKSAAASAHLMYLTRPRSVEIYARLHATDMGKLIDGMLYGATGLRGVNNQFQRLVNLFDTLDTKVPILGAVGTVIGGLSAGAVNLSSSVLGVAASLGAMSKAAFAAPAAITGLGAAFVVLKHAWGEKGTTFSDQIDIATTKLAGFGDAMDEAFYEKARPAIRSLMDDVSGTLIPGMTGIASSEGKVVEGLADIIRESDKAGELSTIFSRTSEAVDNLNPGLRSVVESFLRLSDGTSQYLPRAASYFSDMASKFADWVDKTRATGEIVASMKQVVEQAGYLKDSFKGVWGIATGLYSALAESQNGLEGFSTAVGKADRAVNSARFQTTLKAWAKGAEAAKNEMRNAFSDIGSAAYELRDTTAGIFTDAGNTISSFTRNASRLLKNSKDGISGFSSGVSEGFQKVFDAIGDASPAFNQLLKTVGQLSKTFGGTLAATLKASAPLITTVAKAAEATANAFSRLPEPVQAAIGLYATFGKAGMTAWNTVKTGLVENTLRMVEYQKALNGLGVTTKTAGASMKDAVSGFIAANPSLKGIADSVRNANGVLGKTGALAKGAGSAVLGAFGGPVGAAVTAGVAVVTAAYSEYVKTAQANEQASENIRTALEKVPDSAQSAAEGITEVGKAIKENFDNTDYSGTKFDWWSDMTTGFDSVSDAAKKLGLNVSDLTKSVTGSQAEYQATLDRLDATIEKYNVNVGHGIGKNADLARAAQKVKTALEDQRNEYIANSEAIAQANGYAEGYATKLIKLGEDSDSVSIAISTQAERTQMLAKAQQTAADWAERQRTAQQNALNAASDYGETYSNMGDAIARVNQLAAKSGPVWDANAAGIQGVTGSFNTMSEAGREAQSALENLGNSGHDLLKSMVESGASADEVKAKQAELAKQFLATAHDMGVPADAATRLQEIYGLTPEEVTTLFKAETEQTKTALTQYLSNLRAIFPGDGNTAVFQTILEGINSGAITSMDQVSSKMDELRKNVSTDGSGKYTIVLDADGTQAIVATDIVKKHAELFKAGSDGNGYTTKLNADDLTKATLDYVEGNLNAYDQLAPSADLNAKDNSGPAKASADANASNWDAQHPTASFDGDAAGAANAKRSASNQGWQWNGSSYNAQFGASTESVSSSFWSAMQSGWEWAKQKFFAVFGVKRQNAEGGEVAGSGVTKTGRVVGQGNNTSDSVPLNAYTDVSTGEYVIRKAAVQSMENLYGRGIMAAINATGSIPSKYIADARRTSQITMPSGGLNGGSKSGGWSMPIETSSGDTYNQTFIYPSVTPIEVQKNNKLDQYASLGLLQ</sequence>